<dbReference type="AlphaFoldDB" id="A0A1H7L9W2"/>
<evidence type="ECO:0000256" key="3">
    <source>
        <dbReference type="ARBA" id="ARBA00022679"/>
    </source>
</evidence>
<dbReference type="InterPro" id="IPR033749">
    <property type="entry name" value="Polyprenyl_synt_CS"/>
</dbReference>
<keyword evidence="5" id="KW-0460">Magnesium</keyword>
<dbReference type="SFLD" id="SFLDS00005">
    <property type="entry name" value="Isoprenoid_Synthase_Type_I"/>
    <property type="match status" value="1"/>
</dbReference>
<evidence type="ECO:0000256" key="5">
    <source>
        <dbReference type="ARBA" id="ARBA00022842"/>
    </source>
</evidence>
<accession>A0A1H7L9W2</accession>
<comment type="similarity">
    <text evidence="2 6">Belongs to the FPP/GGPP synthase family.</text>
</comment>
<dbReference type="EMBL" id="FOAJ01000004">
    <property type="protein sequence ID" value="SEK95739.1"/>
    <property type="molecule type" value="Genomic_DNA"/>
</dbReference>
<evidence type="ECO:0000256" key="6">
    <source>
        <dbReference type="RuleBase" id="RU004466"/>
    </source>
</evidence>
<dbReference type="Gene3D" id="1.10.600.10">
    <property type="entry name" value="Farnesyl Diphosphate Synthase"/>
    <property type="match status" value="1"/>
</dbReference>
<evidence type="ECO:0000313" key="8">
    <source>
        <dbReference type="Proteomes" id="UP000199120"/>
    </source>
</evidence>
<dbReference type="PANTHER" id="PTHR12001">
    <property type="entry name" value="GERANYLGERANYL PYROPHOSPHATE SYNTHASE"/>
    <property type="match status" value="1"/>
</dbReference>
<evidence type="ECO:0000256" key="2">
    <source>
        <dbReference type="ARBA" id="ARBA00006706"/>
    </source>
</evidence>
<dbReference type="GO" id="GO:0046872">
    <property type="term" value="F:metal ion binding"/>
    <property type="evidence" value="ECO:0007669"/>
    <property type="project" value="UniProtKB-KW"/>
</dbReference>
<dbReference type="Pfam" id="PF00348">
    <property type="entry name" value="polyprenyl_synt"/>
    <property type="match status" value="1"/>
</dbReference>
<dbReference type="GO" id="GO:0008299">
    <property type="term" value="P:isoprenoid biosynthetic process"/>
    <property type="evidence" value="ECO:0007669"/>
    <property type="project" value="InterPro"/>
</dbReference>
<keyword evidence="3 6" id="KW-0808">Transferase</keyword>
<dbReference type="STRING" id="416943.SAMN05445871_3917"/>
<evidence type="ECO:0000313" key="7">
    <source>
        <dbReference type="EMBL" id="SEK95739.1"/>
    </source>
</evidence>
<evidence type="ECO:0000256" key="4">
    <source>
        <dbReference type="ARBA" id="ARBA00022723"/>
    </source>
</evidence>
<dbReference type="InterPro" id="IPR000092">
    <property type="entry name" value="Polyprenyl_synt"/>
</dbReference>
<keyword evidence="8" id="KW-1185">Reference proteome</keyword>
<dbReference type="Proteomes" id="UP000199120">
    <property type="component" value="Unassembled WGS sequence"/>
</dbReference>
<name>A0A1H7L9W2_9BURK</name>
<reference evidence="8" key="1">
    <citation type="submission" date="2016-10" db="EMBL/GenBank/DDBJ databases">
        <authorList>
            <person name="Varghese N."/>
            <person name="Submissions S."/>
        </authorList>
    </citation>
    <scope>NUCLEOTIDE SEQUENCE [LARGE SCALE GENOMIC DNA]</scope>
    <source>
        <strain evidence="8">LMG 26416</strain>
    </source>
</reference>
<dbReference type="RefSeq" id="WP_090547918.1">
    <property type="nucleotide sequence ID" value="NZ_FNSR01000002.1"/>
</dbReference>
<dbReference type="PANTHER" id="PTHR12001:SF85">
    <property type="entry name" value="SHORT CHAIN ISOPRENYL DIPHOSPHATE SYNTHASE"/>
    <property type="match status" value="1"/>
</dbReference>
<dbReference type="CDD" id="cd00685">
    <property type="entry name" value="Trans_IPPS_HT"/>
    <property type="match status" value="1"/>
</dbReference>
<keyword evidence="4" id="KW-0479">Metal-binding</keyword>
<organism evidence="7 8">
    <name type="scientific">Paraburkholderia caballeronis</name>
    <dbReference type="NCBI Taxonomy" id="416943"/>
    <lineage>
        <taxon>Bacteria</taxon>
        <taxon>Pseudomonadati</taxon>
        <taxon>Pseudomonadota</taxon>
        <taxon>Betaproteobacteria</taxon>
        <taxon>Burkholderiales</taxon>
        <taxon>Burkholderiaceae</taxon>
        <taxon>Paraburkholderia</taxon>
    </lineage>
</organism>
<dbReference type="SUPFAM" id="SSF48576">
    <property type="entry name" value="Terpenoid synthases"/>
    <property type="match status" value="1"/>
</dbReference>
<dbReference type="OrthoDB" id="9805316at2"/>
<gene>
    <name evidence="7" type="ORF">SAMN05192542_104258</name>
</gene>
<dbReference type="SFLD" id="SFLDG01017">
    <property type="entry name" value="Polyprenyl_Transferase_Like"/>
    <property type="match status" value="1"/>
</dbReference>
<evidence type="ECO:0000256" key="1">
    <source>
        <dbReference type="ARBA" id="ARBA00001946"/>
    </source>
</evidence>
<proteinExistence type="inferred from homology"/>
<protein>
    <submittedName>
        <fullName evidence="7">Geranylgeranyl diphosphate synthase, type II</fullName>
    </submittedName>
</protein>
<dbReference type="GO" id="GO:0004659">
    <property type="term" value="F:prenyltransferase activity"/>
    <property type="evidence" value="ECO:0007669"/>
    <property type="project" value="InterPro"/>
</dbReference>
<sequence length="356" mass="40689">MDSVTLKEEQSRPARSTQHFFDMLRHYRELVLARICELVPRNRYQRTLYGPMLEYPMREGKGFRPALCLAMCQACGGRMEEALDTAAAIEMFHNAFLIHDDIEDESESRRGFPTLHHQYGIAIATNVGDGLNMLAMRTLLGNTRTLGLERALMLIFEIERMARESTEGQSIELDWVRFNRAGVTVREYLRMSCKKTCWYTCIAPLRTGALIANVRPAELAAINAFGFKTGAAFQIQDDVLNLTAEMALYGKEIGGDIAEGKRTVIVVHLIAHAKPADRRRILDIYGRRRTDKSADDVAFVLACMRRYGSIRFASDLARRLTDSAARTFAQRFAWLPPSPYRRFLEEMIDYMIERQL</sequence>
<comment type="cofactor">
    <cofactor evidence="1">
        <name>Mg(2+)</name>
        <dbReference type="ChEBI" id="CHEBI:18420"/>
    </cofactor>
</comment>
<dbReference type="PROSITE" id="PS00723">
    <property type="entry name" value="POLYPRENYL_SYNTHASE_1"/>
    <property type="match status" value="1"/>
</dbReference>
<dbReference type="InterPro" id="IPR008949">
    <property type="entry name" value="Isoprenoid_synthase_dom_sf"/>
</dbReference>